<dbReference type="Proteomes" id="UP000249254">
    <property type="component" value="Unassembled WGS sequence"/>
</dbReference>
<feature type="compositionally biased region" description="Low complexity" evidence="2">
    <location>
        <begin position="968"/>
        <end position="982"/>
    </location>
</feature>
<dbReference type="PROSITE" id="PS50005">
    <property type="entry name" value="TPR"/>
    <property type="match status" value="1"/>
</dbReference>
<evidence type="ECO:0000256" key="2">
    <source>
        <dbReference type="SAM" id="MobiDB-lite"/>
    </source>
</evidence>
<keyword evidence="3" id="KW-0732">Signal</keyword>
<feature type="region of interest" description="Disordered" evidence="2">
    <location>
        <begin position="133"/>
        <end position="156"/>
    </location>
</feature>
<feature type="chain" id="PRO_5016313468" evidence="3">
    <location>
        <begin position="28"/>
        <end position="982"/>
    </location>
</feature>
<feature type="compositionally biased region" description="Pro residues" evidence="2">
    <location>
        <begin position="141"/>
        <end position="156"/>
    </location>
</feature>
<dbReference type="OrthoDB" id="7431909at2"/>
<accession>A0A328AJR9</accession>
<gene>
    <name evidence="4" type="ORF">DJ017_09090</name>
</gene>
<dbReference type="EMBL" id="QFYQ01000001">
    <property type="protein sequence ID" value="RAK54665.1"/>
    <property type="molecule type" value="Genomic_DNA"/>
</dbReference>
<evidence type="ECO:0000313" key="4">
    <source>
        <dbReference type="EMBL" id="RAK54665.1"/>
    </source>
</evidence>
<protein>
    <submittedName>
        <fullName evidence="4">Endoglucanase</fullName>
    </submittedName>
</protein>
<organism evidence="4 5">
    <name type="scientific">Phenylobacterium soli</name>
    <dbReference type="NCBI Taxonomy" id="2170551"/>
    <lineage>
        <taxon>Bacteria</taxon>
        <taxon>Pseudomonadati</taxon>
        <taxon>Pseudomonadota</taxon>
        <taxon>Alphaproteobacteria</taxon>
        <taxon>Caulobacterales</taxon>
        <taxon>Caulobacteraceae</taxon>
        <taxon>Phenylobacterium</taxon>
    </lineage>
</organism>
<keyword evidence="5" id="KW-1185">Reference proteome</keyword>
<dbReference type="InterPro" id="IPR011990">
    <property type="entry name" value="TPR-like_helical_dom_sf"/>
</dbReference>
<feature type="region of interest" description="Disordered" evidence="2">
    <location>
        <begin position="949"/>
        <end position="982"/>
    </location>
</feature>
<evidence type="ECO:0000256" key="1">
    <source>
        <dbReference type="PROSITE-ProRule" id="PRU00339"/>
    </source>
</evidence>
<sequence length="982" mass="105243">MSLRQALRSGVAAVAIASVAAPYGAWATARGPAGLDVHVAQGPEFSRIEIHGAGAIKSRREGQTVTIVFPRDADPDIARLHTDPPRWVKGAEKRHVGGHLELAIQLADDADAKVGVADGAAYVNAFAKPPPAPAADYAAPAPQPSPEPPRPNPVPPGGVVHMDAKVVNQQAILTFAWANPAGLAVFRRGDVVWVVFDASAALDISKTPKGLRQFSNIQAFRGGDYAALRIDAAHDVPVFAVSQGATWTVAVGPGDQPQPTQINITRDDAQGPPILKAPVAGATRIIKLPDPVVGDVMTVVTALGPAKGLPSRRDYVQLALLPSIQGLAIESYIDDLAVDRSADIVHITRGTGGLALSPKWAIKDRELAQLGAPQPAAMPSLVDYDSWPKTGAGGFLARYNALLGAAAEEEAKTGENVPTAARMALARFLVGSELSFEAIGVLNEAAKAQPKLLDDAEFRGLRGVARVMARRYKEADADFSSPVLAEDPSSALWRAYVASQLAQWSEARAQFAKGAEAYALFPPVWKARFARADAQAALAQGDLVGAEARVRLALQEKTDPYEELATRLVQARVIELQGHKDRALRVYQAIATAPAEYLSAPAVLRATQIQLESGKITPLQAVNVFDGLRYRWRGDATELETIRALGQLYLSQGRFREALEALRSAGKRLPDLPEALQLQADLTAAFRSLFLDGYADGLEPVQALALFYDFKELTPIGADGDAMVRKLVRRLVDVDLLDQAADLLKYQADNRLDGVPKAQVATDLALIYLMDKKPEQAIQAINASRTTILPAALNAERRLIEARAWAGVGHYDSALEILEKDKSRDAEDLRAEITWKEKAWDKAGPLYERSLGDRWKTQTPLAAEDEGKLLRAGVAYSLSGDDAALTRLRTQYQAFIDGSHNPEALRIALAGVSTGRLSVADFGRVSADNQIFAGWVDKMKVRFREPRAPLVASKTAGPDKSAPPKPAAAPAKRAEGPTAAKG</sequence>
<dbReference type="SUPFAM" id="SSF48452">
    <property type="entry name" value="TPR-like"/>
    <property type="match status" value="2"/>
</dbReference>
<name>A0A328AJR9_9CAUL</name>
<dbReference type="AlphaFoldDB" id="A0A328AJR9"/>
<dbReference type="InterPro" id="IPR019734">
    <property type="entry name" value="TPR_rpt"/>
</dbReference>
<reference evidence="5" key="1">
    <citation type="submission" date="2018-05" db="EMBL/GenBank/DDBJ databases">
        <authorList>
            <person name="Li X."/>
        </authorList>
    </citation>
    <scope>NUCLEOTIDE SEQUENCE [LARGE SCALE GENOMIC DNA]</scope>
    <source>
        <strain evidence="5">LX32</strain>
    </source>
</reference>
<dbReference type="Pfam" id="PF13428">
    <property type="entry name" value="TPR_14"/>
    <property type="match status" value="1"/>
</dbReference>
<comment type="caution">
    <text evidence="4">The sequence shown here is derived from an EMBL/GenBank/DDBJ whole genome shotgun (WGS) entry which is preliminary data.</text>
</comment>
<keyword evidence="1" id="KW-0802">TPR repeat</keyword>
<feature type="signal peptide" evidence="3">
    <location>
        <begin position="1"/>
        <end position="27"/>
    </location>
</feature>
<proteinExistence type="predicted"/>
<dbReference type="RefSeq" id="WP_111528416.1">
    <property type="nucleotide sequence ID" value="NZ_JBHRSG010000004.1"/>
</dbReference>
<evidence type="ECO:0000313" key="5">
    <source>
        <dbReference type="Proteomes" id="UP000249254"/>
    </source>
</evidence>
<evidence type="ECO:0000256" key="3">
    <source>
        <dbReference type="SAM" id="SignalP"/>
    </source>
</evidence>
<feature type="repeat" description="TPR" evidence="1">
    <location>
        <begin position="639"/>
        <end position="672"/>
    </location>
</feature>
<dbReference type="Gene3D" id="1.25.40.10">
    <property type="entry name" value="Tetratricopeptide repeat domain"/>
    <property type="match status" value="2"/>
</dbReference>